<evidence type="ECO:0000256" key="1">
    <source>
        <dbReference type="ARBA" id="ARBA00022475"/>
    </source>
</evidence>
<proteinExistence type="inferred from homology"/>
<feature type="transmembrane region" description="Helical" evidence="5">
    <location>
        <begin position="127"/>
        <end position="144"/>
    </location>
</feature>
<reference evidence="7" key="1">
    <citation type="submission" date="2018-10" db="EMBL/GenBank/DDBJ databases">
        <title>Iterative Subtractive Binning of Freshwater Chronoseries Metagenomes Recovers Nearly Complete Genomes from over Four Hundred Novel Species.</title>
        <authorList>
            <person name="Rodriguez-R L.M."/>
            <person name="Tsementzi D."/>
            <person name="Luo C."/>
            <person name="Konstantinidis K.T."/>
        </authorList>
    </citation>
    <scope>NUCLEOTIDE SEQUENCE</scope>
    <source>
        <strain evidence="6">WB7_6_001</strain>
        <strain evidence="7">WB8_2A_004</strain>
    </source>
</reference>
<feature type="transmembrane region" description="Helical" evidence="5">
    <location>
        <begin position="28"/>
        <end position="46"/>
    </location>
</feature>
<evidence type="ECO:0000313" key="8">
    <source>
        <dbReference type="Proteomes" id="UP000747791"/>
    </source>
</evidence>
<gene>
    <name evidence="5" type="primary">yciB</name>
    <name evidence="6" type="ORF">EBV32_00515</name>
    <name evidence="7" type="ORF">EBX74_02175</name>
</gene>
<comment type="caution">
    <text evidence="7">The sequence shown here is derived from an EMBL/GenBank/DDBJ whole genome shotgun (WGS) entry which is preliminary data.</text>
</comment>
<keyword evidence="2 5" id="KW-0812">Transmembrane</keyword>
<keyword evidence="1 5" id="KW-1003">Cell membrane</keyword>
<organism evidence="7 8">
    <name type="scientific">Candidatus Fonsibacter lacus</name>
    <dbReference type="NCBI Taxonomy" id="2576439"/>
    <lineage>
        <taxon>Bacteria</taxon>
        <taxon>Pseudomonadati</taxon>
        <taxon>Pseudomonadota</taxon>
        <taxon>Alphaproteobacteria</taxon>
        <taxon>Candidatus Pelagibacterales</taxon>
        <taxon>Candidatus Pelagibacterales incertae sedis</taxon>
        <taxon>Candidatus Fonsibacter</taxon>
    </lineage>
</organism>
<feature type="transmembrane region" description="Helical" evidence="5">
    <location>
        <begin position="5"/>
        <end position="22"/>
    </location>
</feature>
<dbReference type="Pfam" id="PF04279">
    <property type="entry name" value="IspA"/>
    <property type="match status" value="1"/>
</dbReference>
<feature type="transmembrane region" description="Helical" evidence="5">
    <location>
        <begin position="85"/>
        <end position="106"/>
    </location>
</feature>
<comment type="subcellular location">
    <subcellularLocation>
        <location evidence="5">Cell inner membrane</location>
        <topology evidence="5">Multi-pass membrane protein</topology>
    </subcellularLocation>
</comment>
<feature type="transmembrane region" description="Helical" evidence="5">
    <location>
        <begin position="150"/>
        <end position="174"/>
    </location>
</feature>
<evidence type="ECO:0000313" key="7">
    <source>
        <dbReference type="EMBL" id="NCU53098.1"/>
    </source>
</evidence>
<accession>A0A966HPS5</accession>
<feature type="transmembrane region" description="Helical" evidence="5">
    <location>
        <begin position="53"/>
        <end position="73"/>
    </location>
</feature>
<keyword evidence="4 5" id="KW-0472">Membrane</keyword>
<dbReference type="NCBIfam" id="NF001323">
    <property type="entry name" value="PRK00259.1-1"/>
    <property type="match status" value="1"/>
</dbReference>
<dbReference type="HAMAP" id="MF_00189">
    <property type="entry name" value="YciB"/>
    <property type="match status" value="1"/>
</dbReference>
<dbReference type="InterPro" id="IPR006008">
    <property type="entry name" value="YciB"/>
</dbReference>
<dbReference type="PANTHER" id="PTHR36917:SF1">
    <property type="entry name" value="INNER MEMBRANE-SPANNING PROTEIN YCIB"/>
    <property type="match status" value="1"/>
</dbReference>
<evidence type="ECO:0000256" key="5">
    <source>
        <dbReference type="HAMAP-Rule" id="MF_00189"/>
    </source>
</evidence>
<dbReference type="EMBL" id="RGOB01000044">
    <property type="protein sequence ID" value="NCU53098.1"/>
    <property type="molecule type" value="Genomic_DNA"/>
</dbReference>
<evidence type="ECO:0000256" key="3">
    <source>
        <dbReference type="ARBA" id="ARBA00022989"/>
    </source>
</evidence>
<dbReference type="PANTHER" id="PTHR36917">
    <property type="entry name" value="INTRACELLULAR SEPTATION PROTEIN A-RELATED"/>
    <property type="match status" value="1"/>
</dbReference>
<evidence type="ECO:0000313" key="6">
    <source>
        <dbReference type="EMBL" id="NBN87567.1"/>
    </source>
</evidence>
<dbReference type="NCBIfam" id="TIGR00997">
    <property type="entry name" value="ispZ"/>
    <property type="match status" value="1"/>
</dbReference>
<dbReference type="Proteomes" id="UP000713222">
    <property type="component" value="Unassembled WGS sequence"/>
</dbReference>
<dbReference type="Proteomes" id="UP000747791">
    <property type="component" value="Unassembled WGS sequence"/>
</dbReference>
<dbReference type="AlphaFoldDB" id="A0A966HPS5"/>
<dbReference type="EMBL" id="RGET01000003">
    <property type="protein sequence ID" value="NBN87567.1"/>
    <property type="molecule type" value="Genomic_DNA"/>
</dbReference>
<evidence type="ECO:0000256" key="2">
    <source>
        <dbReference type="ARBA" id="ARBA00022692"/>
    </source>
</evidence>
<name>A0A966HPS5_9PROT</name>
<sequence length="181" mass="21297">MNKGLIKFFLDIGPLLIFFYFYKKHGMSYAIVPLIVATIISVFFVYRIDKKIPLIPILGAVVVTLFGGLALIFDNKIFFYMKPTIINIIFALILLYGQIFLKQPLLKKLFDESIKISDEGWNILNKRWIYFFIFLAILNELVWRTQSEDFWVQFKVFGLLPITLIFTIMQVSLIQKHRTDQ</sequence>
<evidence type="ECO:0000256" key="4">
    <source>
        <dbReference type="ARBA" id="ARBA00023136"/>
    </source>
</evidence>
<keyword evidence="5" id="KW-0997">Cell inner membrane</keyword>
<dbReference type="GO" id="GO:0005886">
    <property type="term" value="C:plasma membrane"/>
    <property type="evidence" value="ECO:0007669"/>
    <property type="project" value="UniProtKB-SubCell"/>
</dbReference>
<comment type="function">
    <text evidence="5">Plays a role in cell envelope biogenesis, maintenance of cell envelope integrity and membrane homeostasis.</text>
</comment>
<comment type="similarity">
    <text evidence="5">Belongs to the YciB family.</text>
</comment>
<keyword evidence="3 5" id="KW-1133">Transmembrane helix</keyword>
<protein>
    <recommendedName>
        <fullName evidence="5">Inner membrane-spanning protein YciB</fullName>
    </recommendedName>
</protein>